<reference evidence="1 2" key="1">
    <citation type="submission" date="2018-11" db="EMBL/GenBank/DDBJ databases">
        <title>Genome sequencing and assembly of Clostridium tagluense strain A121.</title>
        <authorList>
            <person name="Murakami T."/>
            <person name="Segawa T."/>
            <person name="Shcherbakova V.A."/>
            <person name="Mori H."/>
            <person name="Yoshimura Y."/>
        </authorList>
    </citation>
    <scope>NUCLEOTIDE SEQUENCE [LARGE SCALE GENOMIC DNA]</scope>
    <source>
        <strain evidence="1 2">A121</strain>
    </source>
</reference>
<proteinExistence type="predicted"/>
<protein>
    <submittedName>
        <fullName evidence="1">Uncharacterized protein</fullName>
    </submittedName>
</protein>
<dbReference type="AlphaFoldDB" id="A0A401UPK0"/>
<accession>A0A401UPK0</accession>
<keyword evidence="2" id="KW-1185">Reference proteome</keyword>
<organism evidence="1 2">
    <name type="scientific">Clostridium tagluense</name>
    <dbReference type="NCBI Taxonomy" id="360422"/>
    <lineage>
        <taxon>Bacteria</taxon>
        <taxon>Bacillati</taxon>
        <taxon>Bacillota</taxon>
        <taxon>Clostridia</taxon>
        <taxon>Eubacteriales</taxon>
        <taxon>Clostridiaceae</taxon>
        <taxon>Clostridium</taxon>
    </lineage>
</organism>
<evidence type="ECO:0000313" key="2">
    <source>
        <dbReference type="Proteomes" id="UP000287872"/>
    </source>
</evidence>
<dbReference type="EMBL" id="BHYK01000018">
    <property type="protein sequence ID" value="GCD11473.1"/>
    <property type="molecule type" value="Genomic_DNA"/>
</dbReference>
<comment type="caution">
    <text evidence="1">The sequence shown here is derived from an EMBL/GenBank/DDBJ whole genome shotgun (WGS) entry which is preliminary data.</text>
</comment>
<dbReference type="RefSeq" id="WP_185732737.1">
    <property type="nucleotide sequence ID" value="NZ_BHYK01000018.1"/>
</dbReference>
<evidence type="ECO:0000313" key="1">
    <source>
        <dbReference type="EMBL" id="GCD11473.1"/>
    </source>
</evidence>
<name>A0A401UPK0_9CLOT</name>
<dbReference type="Proteomes" id="UP000287872">
    <property type="component" value="Unassembled WGS sequence"/>
</dbReference>
<gene>
    <name evidence="1" type="ORF">Ctaglu_30960</name>
</gene>
<sequence>MMIYSTPHYLLPVIYLDEDEYRTWYNIEDDEVHNTYRSINEDIFKEVDEEYVNESIK</sequence>